<evidence type="ECO:0000256" key="7">
    <source>
        <dbReference type="PIRNR" id="PIRNR015658"/>
    </source>
</evidence>
<keyword evidence="4" id="KW-1278">Translocase</keyword>
<feature type="transmembrane region" description="Helical" evidence="8">
    <location>
        <begin position="82"/>
        <end position="103"/>
    </location>
</feature>
<organism evidence="9 10">
    <name type="scientific">Novipirellula herctigrandis</name>
    <dbReference type="NCBI Taxonomy" id="2527986"/>
    <lineage>
        <taxon>Bacteria</taxon>
        <taxon>Pseudomonadati</taxon>
        <taxon>Planctomycetota</taxon>
        <taxon>Planctomycetia</taxon>
        <taxon>Pirellulales</taxon>
        <taxon>Pirellulaceae</taxon>
        <taxon>Novipirellula</taxon>
    </lineage>
</organism>
<dbReference type="EMBL" id="SJPJ01000001">
    <property type="protein sequence ID" value="TWT81971.1"/>
    <property type="molecule type" value="Genomic_DNA"/>
</dbReference>
<dbReference type="Pfam" id="PF03977">
    <property type="entry name" value="OAD_beta"/>
    <property type="match status" value="1"/>
</dbReference>
<comment type="subcellular location">
    <subcellularLocation>
        <location evidence="1">Cell membrane</location>
        <topology evidence="1">Multi-pass membrane protein</topology>
    </subcellularLocation>
</comment>
<evidence type="ECO:0000256" key="3">
    <source>
        <dbReference type="ARBA" id="ARBA00022692"/>
    </source>
</evidence>
<evidence type="ECO:0000256" key="8">
    <source>
        <dbReference type="SAM" id="Phobius"/>
    </source>
</evidence>
<keyword evidence="3 8" id="KW-0812">Transmembrane</keyword>
<feature type="transmembrane region" description="Helical" evidence="8">
    <location>
        <begin position="292"/>
        <end position="311"/>
    </location>
</feature>
<feature type="transmembrane region" description="Helical" evidence="8">
    <location>
        <begin position="353"/>
        <end position="377"/>
    </location>
</feature>
<evidence type="ECO:0000313" key="10">
    <source>
        <dbReference type="Proteomes" id="UP000315010"/>
    </source>
</evidence>
<protein>
    <submittedName>
        <fullName evidence="9">Glutaconyl-CoA decarboxylase subunit beta</fullName>
    </submittedName>
</protein>
<accession>A0A5C5Z577</accession>
<feature type="transmembrane region" description="Helical" evidence="8">
    <location>
        <begin position="49"/>
        <end position="70"/>
    </location>
</feature>
<proteinExistence type="predicted"/>
<keyword evidence="7" id="KW-0406">Ion transport</keyword>
<reference evidence="9 10" key="1">
    <citation type="submission" date="2019-02" db="EMBL/GenBank/DDBJ databases">
        <title>Deep-cultivation of Planctomycetes and their phenomic and genomic characterization uncovers novel biology.</title>
        <authorList>
            <person name="Wiegand S."/>
            <person name="Jogler M."/>
            <person name="Boedeker C."/>
            <person name="Pinto D."/>
            <person name="Vollmers J."/>
            <person name="Rivas-Marin E."/>
            <person name="Kohn T."/>
            <person name="Peeters S.H."/>
            <person name="Heuer A."/>
            <person name="Rast P."/>
            <person name="Oberbeckmann S."/>
            <person name="Bunk B."/>
            <person name="Jeske O."/>
            <person name="Meyerdierks A."/>
            <person name="Storesund J.E."/>
            <person name="Kallscheuer N."/>
            <person name="Luecker S."/>
            <person name="Lage O.M."/>
            <person name="Pohl T."/>
            <person name="Merkel B.J."/>
            <person name="Hornburger P."/>
            <person name="Mueller R.-W."/>
            <person name="Bruemmer F."/>
            <person name="Labrenz M."/>
            <person name="Spormann A.M."/>
            <person name="Op Den Camp H."/>
            <person name="Overmann J."/>
            <person name="Amann R."/>
            <person name="Jetten M.S.M."/>
            <person name="Mascher T."/>
            <person name="Medema M.H."/>
            <person name="Devos D.P."/>
            <person name="Kaster A.-K."/>
            <person name="Ovreas L."/>
            <person name="Rohde M."/>
            <person name="Galperin M.Y."/>
            <person name="Jogler C."/>
        </authorList>
    </citation>
    <scope>NUCLEOTIDE SEQUENCE [LARGE SCALE GENOMIC DNA]</scope>
    <source>
        <strain evidence="9 10">CA13</strain>
    </source>
</reference>
<name>A0A5C5Z577_9BACT</name>
<dbReference type="GO" id="GO:0016829">
    <property type="term" value="F:lyase activity"/>
    <property type="evidence" value="ECO:0007669"/>
    <property type="project" value="InterPro"/>
</dbReference>
<keyword evidence="2 7" id="KW-1003">Cell membrane</keyword>
<keyword evidence="10" id="KW-1185">Reference proteome</keyword>
<dbReference type="GO" id="GO:0006814">
    <property type="term" value="P:sodium ion transport"/>
    <property type="evidence" value="ECO:0007669"/>
    <property type="project" value="UniProtKB-UniRule"/>
</dbReference>
<comment type="caution">
    <text evidence="9">The sequence shown here is derived from an EMBL/GenBank/DDBJ whole genome shotgun (WGS) entry which is preliminary data.</text>
</comment>
<evidence type="ECO:0000256" key="2">
    <source>
        <dbReference type="ARBA" id="ARBA00022475"/>
    </source>
</evidence>
<gene>
    <name evidence="9" type="primary">gcdB_2</name>
    <name evidence="9" type="ORF">CA13_34260</name>
</gene>
<keyword evidence="5 8" id="KW-1133">Transmembrane helix</keyword>
<dbReference type="PANTHER" id="PTHR35806">
    <property type="entry name" value="OXALOACETATE DECARBOXYLASE BETA CHAIN 2"/>
    <property type="match status" value="1"/>
</dbReference>
<keyword evidence="7" id="KW-0813">Transport</keyword>
<dbReference type="PANTHER" id="PTHR35806:SF1">
    <property type="entry name" value="OXALOACETATE DECARBOXYLASE BETA CHAIN 2"/>
    <property type="match status" value="1"/>
</dbReference>
<sequence>MLLSGYLFTKLQQLVDTTAFPNLELGNTMMIIIGLIFVYLAIAKDYEPLLLVPIGFGIVVGNIPAVPGMPLSVYDEGSVMQYLYFGVSHGVYPPLIFLGIGAMTDFSTMMSNPKLILLGAAAQIGVFGTFAGAIALGFSPSEAGAIGIIGGADGPTAIFLSAKLAPQLLGAIAVAAYSYMALVPVIQPPIMTLLTTKEERVIRMKAARQVSTRERILFPIIAFLVCTLLAPGAIVLIGMLFFGNLLKESTVTERLAVTARTGMIDVVTILLGFCVGASTSAPYFLNWDSIKIFGLGALAFSVATAGGVIFAKVMNLFLREKINPLVGAAGVSAVPDAARVVQMVGQKNDPQNFLLMHAMAPNVAGVIGSAIAAGVLWSQLVK</sequence>
<dbReference type="GO" id="GO:0005886">
    <property type="term" value="C:plasma membrane"/>
    <property type="evidence" value="ECO:0007669"/>
    <property type="project" value="UniProtKB-SubCell"/>
</dbReference>
<keyword evidence="7" id="KW-0915">Sodium</keyword>
<dbReference type="InterPro" id="IPR005661">
    <property type="entry name" value="OadB_MmdB"/>
</dbReference>
<feature type="transmembrane region" description="Helical" evidence="8">
    <location>
        <begin position="216"/>
        <end position="242"/>
    </location>
</feature>
<dbReference type="PIRSF" id="PIRSF015658">
    <property type="entry name" value="MmdB_OadB"/>
    <property type="match status" value="1"/>
</dbReference>
<keyword evidence="7" id="KW-0739">Sodium transport</keyword>
<evidence type="ECO:0000256" key="5">
    <source>
        <dbReference type="ARBA" id="ARBA00022989"/>
    </source>
</evidence>
<evidence type="ECO:0000256" key="4">
    <source>
        <dbReference type="ARBA" id="ARBA00022967"/>
    </source>
</evidence>
<feature type="transmembrane region" description="Helical" evidence="8">
    <location>
        <begin position="262"/>
        <end position="285"/>
    </location>
</feature>
<evidence type="ECO:0000256" key="1">
    <source>
        <dbReference type="ARBA" id="ARBA00004651"/>
    </source>
</evidence>
<keyword evidence="6 7" id="KW-0472">Membrane</keyword>
<feature type="transmembrane region" description="Helical" evidence="8">
    <location>
        <begin position="168"/>
        <end position="195"/>
    </location>
</feature>
<dbReference type="AlphaFoldDB" id="A0A5C5Z577"/>
<evidence type="ECO:0000313" key="9">
    <source>
        <dbReference type="EMBL" id="TWT81971.1"/>
    </source>
</evidence>
<evidence type="ECO:0000256" key="6">
    <source>
        <dbReference type="ARBA" id="ARBA00023136"/>
    </source>
</evidence>
<feature type="transmembrane region" description="Helical" evidence="8">
    <location>
        <begin position="115"/>
        <end position="138"/>
    </location>
</feature>
<dbReference type="NCBIfam" id="TIGR01109">
    <property type="entry name" value="Na_pump_decarbB"/>
    <property type="match status" value="1"/>
</dbReference>
<feature type="transmembrane region" description="Helical" evidence="8">
    <location>
        <begin position="25"/>
        <end position="42"/>
    </location>
</feature>
<dbReference type="Proteomes" id="UP000315010">
    <property type="component" value="Unassembled WGS sequence"/>
</dbReference>